<evidence type="ECO:0000313" key="1">
    <source>
        <dbReference type="EMBL" id="MCI0756682.1"/>
    </source>
</evidence>
<comment type="caution">
    <text evidence="1">The sequence shown here is derived from an EMBL/GenBank/DDBJ whole genome shotgun (WGS) entry which is preliminary data.</text>
</comment>
<gene>
    <name evidence="1" type="ORF">MON41_23885</name>
</gene>
<dbReference type="Proteomes" id="UP001201985">
    <property type="component" value="Unassembled WGS sequence"/>
</dbReference>
<keyword evidence="1" id="KW-0255">Endonuclease</keyword>
<sequence length="128" mass="14629">MSGSRCHYYFQKHNSHHDCRNCVISLQVGVNWSASRKANGDYICNGCASERARENKEHRKASLFERQGLMCAICERTSKDRAAFHLDHCHRSGKHRGVLCSGCNQTLGLMMDNPAWLRRAAEYLEQVD</sequence>
<dbReference type="RefSeq" id="WP_241793984.1">
    <property type="nucleotide sequence ID" value="NZ_JALBUU010000125.1"/>
</dbReference>
<dbReference type="GO" id="GO:0004519">
    <property type="term" value="F:endonuclease activity"/>
    <property type="evidence" value="ECO:0007669"/>
    <property type="project" value="UniProtKB-KW"/>
</dbReference>
<dbReference type="InterPro" id="IPR038563">
    <property type="entry name" value="Endonuclease_7_sf"/>
</dbReference>
<protein>
    <submittedName>
        <fullName evidence="1">Endonuclease VII domain-containing protein</fullName>
    </submittedName>
</protein>
<dbReference type="SUPFAM" id="SSF54060">
    <property type="entry name" value="His-Me finger endonucleases"/>
    <property type="match status" value="1"/>
</dbReference>
<organism evidence="1 2">
    <name type="scientific">Teichococcus vastitatis</name>
    <dbReference type="NCBI Taxonomy" id="2307076"/>
    <lineage>
        <taxon>Bacteria</taxon>
        <taxon>Pseudomonadati</taxon>
        <taxon>Pseudomonadota</taxon>
        <taxon>Alphaproteobacteria</taxon>
        <taxon>Acetobacterales</taxon>
        <taxon>Roseomonadaceae</taxon>
        <taxon>Roseomonas</taxon>
    </lineage>
</organism>
<keyword evidence="1" id="KW-0378">Hydrolase</keyword>
<proteinExistence type="predicted"/>
<dbReference type="InterPro" id="IPR044925">
    <property type="entry name" value="His-Me_finger_sf"/>
</dbReference>
<evidence type="ECO:0000313" key="2">
    <source>
        <dbReference type="Proteomes" id="UP001201985"/>
    </source>
</evidence>
<dbReference type="InterPro" id="IPR004211">
    <property type="entry name" value="Endonuclease_7"/>
</dbReference>
<keyword evidence="1" id="KW-0540">Nuclease</keyword>
<keyword evidence="2" id="KW-1185">Reference proteome</keyword>
<reference evidence="1 2" key="1">
    <citation type="submission" date="2022-03" db="EMBL/GenBank/DDBJ databases">
        <title>Complete genome analysis of Roseomonas KG 17.1 : a prolific producer of plant growth promoters.</title>
        <authorList>
            <person name="Saadouli I."/>
            <person name="Najjari A."/>
            <person name="Mosbah A."/>
            <person name="Ouzari H.I."/>
        </authorList>
    </citation>
    <scope>NUCLEOTIDE SEQUENCE [LARGE SCALE GENOMIC DNA]</scope>
    <source>
        <strain evidence="1 2">KG17-1</strain>
    </source>
</reference>
<dbReference type="EMBL" id="JALBUU010000125">
    <property type="protein sequence ID" value="MCI0756682.1"/>
    <property type="molecule type" value="Genomic_DNA"/>
</dbReference>
<dbReference type="Pfam" id="PF02945">
    <property type="entry name" value="Endonuclease_7"/>
    <property type="match status" value="1"/>
</dbReference>
<dbReference type="Gene3D" id="3.40.1800.10">
    <property type="entry name" value="His-Me finger endonucleases"/>
    <property type="match status" value="1"/>
</dbReference>
<accession>A0ABS9WBK3</accession>
<name>A0ABS9WBK3_9PROT</name>